<dbReference type="PANTHER" id="PTHR21052:SF0">
    <property type="entry name" value="ALPHA-KETOGLUTARATE-DEPENDENT DIOXYGENASE ALKB HOMOLOG 7, MITOCHONDRIAL"/>
    <property type="match status" value="1"/>
</dbReference>
<proteinExistence type="predicted"/>
<feature type="domain" description="Alpha-ketoglutarate-dependent dioxygenase AlkB-like" evidence="1">
    <location>
        <begin position="101"/>
        <end position="241"/>
    </location>
</feature>
<dbReference type="GO" id="GO:0006974">
    <property type="term" value="P:DNA damage response"/>
    <property type="evidence" value="ECO:0007669"/>
    <property type="project" value="InterPro"/>
</dbReference>
<dbReference type="PANTHER" id="PTHR21052">
    <property type="entry name" value="SPERMATOGENESIS ASSOCIATED 11-RELATED"/>
    <property type="match status" value="1"/>
</dbReference>
<dbReference type="Pfam" id="PF13532">
    <property type="entry name" value="2OG-FeII_Oxy_2"/>
    <property type="match status" value="1"/>
</dbReference>
<protein>
    <recommendedName>
        <fullName evidence="1">Alpha-ketoglutarate-dependent dioxygenase AlkB-like domain-containing protein</fullName>
    </recommendedName>
</protein>
<gene>
    <name evidence="2" type="ORF">BDN70DRAFT_826693</name>
</gene>
<dbReference type="SUPFAM" id="SSF51197">
    <property type="entry name" value="Clavaminate synthase-like"/>
    <property type="match status" value="1"/>
</dbReference>
<sequence length="249" mass="28754">MSMSLFRLSPLRLKANCKHAPSRTYSGSPTYPPGFHFWPSYFSSEEQDVLLAASLYKLDNTEPRPFRRRRKDYWKSQLVHDSGFPHDLFAPDNMYDFQKGHFDGVIHDYREMHLSSWPVDEYPALAPVLERLYALCPDPPTKFQTHLLHLASYGEILPHVDNLEASGSWILGVSLGDARILRLNKKEGCDDPNDSFSLTLPSGCVYLQRDHLRYHYLHSIDKSTSNDRHTGQAQRLSIMIRDQYKDAVL</sequence>
<dbReference type="AlphaFoldDB" id="A0A9P5ZDB7"/>
<dbReference type="Proteomes" id="UP000807469">
    <property type="component" value="Unassembled WGS sequence"/>
</dbReference>
<name>A0A9P5ZDB7_9AGAR</name>
<comment type="caution">
    <text evidence="2">The sequence shown here is derived from an EMBL/GenBank/DDBJ whole genome shotgun (WGS) entry which is preliminary data.</text>
</comment>
<dbReference type="EMBL" id="MU155149">
    <property type="protein sequence ID" value="KAF9483856.1"/>
    <property type="molecule type" value="Genomic_DNA"/>
</dbReference>
<evidence type="ECO:0000259" key="1">
    <source>
        <dbReference type="Pfam" id="PF13532"/>
    </source>
</evidence>
<accession>A0A9P5ZDB7</accession>
<reference evidence="2" key="1">
    <citation type="submission" date="2020-11" db="EMBL/GenBank/DDBJ databases">
        <authorList>
            <consortium name="DOE Joint Genome Institute"/>
            <person name="Ahrendt S."/>
            <person name="Riley R."/>
            <person name="Andreopoulos W."/>
            <person name="Labutti K."/>
            <person name="Pangilinan J."/>
            <person name="Ruiz-Duenas F.J."/>
            <person name="Barrasa J.M."/>
            <person name="Sanchez-Garcia M."/>
            <person name="Camarero S."/>
            <person name="Miyauchi S."/>
            <person name="Serrano A."/>
            <person name="Linde D."/>
            <person name="Babiker R."/>
            <person name="Drula E."/>
            <person name="Ayuso-Fernandez I."/>
            <person name="Pacheco R."/>
            <person name="Padilla G."/>
            <person name="Ferreira P."/>
            <person name="Barriuso J."/>
            <person name="Kellner H."/>
            <person name="Castanera R."/>
            <person name="Alfaro M."/>
            <person name="Ramirez L."/>
            <person name="Pisabarro A.G."/>
            <person name="Kuo A."/>
            <person name="Tritt A."/>
            <person name="Lipzen A."/>
            <person name="He G."/>
            <person name="Yan M."/>
            <person name="Ng V."/>
            <person name="Cullen D."/>
            <person name="Martin F."/>
            <person name="Rosso M.-N."/>
            <person name="Henrissat B."/>
            <person name="Hibbett D."/>
            <person name="Martinez A.T."/>
            <person name="Grigoriev I.V."/>
        </authorList>
    </citation>
    <scope>NUCLEOTIDE SEQUENCE</scope>
    <source>
        <strain evidence="2">CIRM-BRFM 674</strain>
    </source>
</reference>
<dbReference type="InterPro" id="IPR027450">
    <property type="entry name" value="AlkB-like"/>
</dbReference>
<keyword evidence="3" id="KW-1185">Reference proteome</keyword>
<dbReference type="GO" id="GO:0016706">
    <property type="term" value="F:2-oxoglutarate-dependent dioxygenase activity"/>
    <property type="evidence" value="ECO:0007669"/>
    <property type="project" value="TreeGrafter"/>
</dbReference>
<dbReference type="GO" id="GO:0005759">
    <property type="term" value="C:mitochondrial matrix"/>
    <property type="evidence" value="ECO:0007669"/>
    <property type="project" value="TreeGrafter"/>
</dbReference>
<dbReference type="InterPro" id="IPR037151">
    <property type="entry name" value="AlkB-like_sf"/>
</dbReference>
<evidence type="ECO:0000313" key="2">
    <source>
        <dbReference type="EMBL" id="KAF9483856.1"/>
    </source>
</evidence>
<dbReference type="GO" id="GO:0006631">
    <property type="term" value="P:fatty acid metabolic process"/>
    <property type="evidence" value="ECO:0007669"/>
    <property type="project" value="TreeGrafter"/>
</dbReference>
<dbReference type="OrthoDB" id="28127at2759"/>
<dbReference type="InterPro" id="IPR032870">
    <property type="entry name" value="ALKBH7-like"/>
</dbReference>
<organism evidence="2 3">
    <name type="scientific">Pholiota conissans</name>
    <dbReference type="NCBI Taxonomy" id="109636"/>
    <lineage>
        <taxon>Eukaryota</taxon>
        <taxon>Fungi</taxon>
        <taxon>Dikarya</taxon>
        <taxon>Basidiomycota</taxon>
        <taxon>Agaricomycotina</taxon>
        <taxon>Agaricomycetes</taxon>
        <taxon>Agaricomycetidae</taxon>
        <taxon>Agaricales</taxon>
        <taxon>Agaricineae</taxon>
        <taxon>Strophariaceae</taxon>
        <taxon>Pholiota</taxon>
    </lineage>
</organism>
<dbReference type="Gene3D" id="2.60.120.590">
    <property type="entry name" value="Alpha-ketoglutarate-dependent dioxygenase AlkB-like"/>
    <property type="match status" value="1"/>
</dbReference>
<evidence type="ECO:0000313" key="3">
    <source>
        <dbReference type="Proteomes" id="UP000807469"/>
    </source>
</evidence>